<comment type="similarity">
    <text evidence="6">Belongs to the ABC-4 integral membrane protein family.</text>
</comment>
<dbReference type="PANTHER" id="PTHR30572">
    <property type="entry name" value="MEMBRANE COMPONENT OF TRANSPORTER-RELATED"/>
    <property type="match status" value="1"/>
</dbReference>
<feature type="compositionally biased region" description="Basic residues" evidence="7">
    <location>
        <begin position="409"/>
        <end position="424"/>
    </location>
</feature>
<dbReference type="InterPro" id="IPR027417">
    <property type="entry name" value="P-loop_NTPase"/>
</dbReference>
<keyword evidence="5 8" id="KW-0472">Membrane</keyword>
<evidence type="ECO:0000256" key="7">
    <source>
        <dbReference type="SAM" id="MobiDB-lite"/>
    </source>
</evidence>
<dbReference type="HOGENOM" id="CLU_463736_0_0_11"/>
<evidence type="ECO:0000313" key="11">
    <source>
        <dbReference type="Proteomes" id="UP000062973"/>
    </source>
</evidence>
<dbReference type="Pfam" id="PF02687">
    <property type="entry name" value="FtsX"/>
    <property type="match status" value="1"/>
</dbReference>
<protein>
    <submittedName>
        <fullName evidence="10">Macrolide export ATP-binding/permease protein macB</fullName>
    </submittedName>
</protein>
<feature type="transmembrane region" description="Helical" evidence="8">
    <location>
        <begin position="584"/>
        <end position="607"/>
    </location>
</feature>
<dbReference type="STRING" id="1068978.AMETH_5995"/>
<organism evidence="10 11">
    <name type="scientific">Amycolatopsis methanolica 239</name>
    <dbReference type="NCBI Taxonomy" id="1068978"/>
    <lineage>
        <taxon>Bacteria</taxon>
        <taxon>Bacillati</taxon>
        <taxon>Actinomycetota</taxon>
        <taxon>Actinomycetes</taxon>
        <taxon>Pseudonocardiales</taxon>
        <taxon>Pseudonocardiaceae</taxon>
        <taxon>Amycolatopsis</taxon>
        <taxon>Amycolatopsis methanolica group</taxon>
    </lineage>
</organism>
<keyword evidence="4 8" id="KW-1133">Transmembrane helix</keyword>
<dbReference type="GO" id="GO:0016887">
    <property type="term" value="F:ATP hydrolysis activity"/>
    <property type="evidence" value="ECO:0007669"/>
    <property type="project" value="InterPro"/>
</dbReference>
<dbReference type="GO" id="GO:0022857">
    <property type="term" value="F:transmembrane transporter activity"/>
    <property type="evidence" value="ECO:0007669"/>
    <property type="project" value="TreeGrafter"/>
</dbReference>
<gene>
    <name evidence="10" type="ORF">AMETH_5995</name>
</gene>
<feature type="region of interest" description="Disordered" evidence="7">
    <location>
        <begin position="390"/>
        <end position="424"/>
    </location>
</feature>
<feature type="region of interest" description="Disordered" evidence="7">
    <location>
        <begin position="440"/>
        <end position="512"/>
    </location>
</feature>
<dbReference type="Gene3D" id="3.40.50.300">
    <property type="entry name" value="P-loop containing nucleotide triphosphate hydrolases"/>
    <property type="match status" value="1"/>
</dbReference>
<dbReference type="InterPro" id="IPR003439">
    <property type="entry name" value="ABC_transporter-like_ATP-bd"/>
</dbReference>
<dbReference type="Pfam" id="PF12704">
    <property type="entry name" value="MacB_PCD"/>
    <property type="match status" value="1"/>
</dbReference>
<dbReference type="Pfam" id="PF00005">
    <property type="entry name" value="ABC_tran"/>
    <property type="match status" value="1"/>
</dbReference>
<dbReference type="Proteomes" id="UP000062973">
    <property type="component" value="Chromosome"/>
</dbReference>
<dbReference type="GO" id="GO:0005524">
    <property type="term" value="F:ATP binding"/>
    <property type="evidence" value="ECO:0007669"/>
    <property type="project" value="UniProtKB-KW"/>
</dbReference>
<sequence>MKPVLRVSGVRKSYGSGDTAVHALRGVDLTVLPGEYVAIMGASGSGKSTLLNILGCLDVPTAGQYRLDGFGVGELNESQLCMLRNRKIGFVFQSFNLLPRATALSNVEFPLVCAGLRRKARRERAGRARRGGAAGPRRAQAQRAVRRSAATGRGGPRAGDRAGAGAGRRADRQPGPRQYGRGAGGVRPAARTGPHHRRPHPRGRGRGARGTGRPGQRRPHRRRRSAGAGVNALETIRFAAAGLAANKLRSALTLGITIGVGAVILLVAVGNGASASVAASIQGLDTNVITVSQSRGGPIGGTSSSLTAQDAKALVDPVGAPDVEAASPVVSTSATATNEQTTYDVSVIGTDTMYFETKNRELALGSLFTDSDVSVARKVVVLGSSAAGRLRHHRRGRQAGAARRDPVQRRRRAHRGGRLVGQRRLRDRAAVRGAGLADRFRAGEPDRGAGHLGRVGVAGAVGDHRDPRRAPPHHRLRRPRLPGLQPGRAARSQLVHGRHVHRAAGRRRRDLPAGRRDRGLQHLLVTITERTREIGIRKALGAPRWAVLGRFLAEATMLSVLGGALGVAAGVIGSRFTIAGIEPVLVPSSIVLSFGVSVLIGLFFGSYPANRAASRRPIAALRHE</sequence>
<dbReference type="GO" id="GO:0005886">
    <property type="term" value="C:plasma membrane"/>
    <property type="evidence" value="ECO:0007669"/>
    <property type="project" value="UniProtKB-SubCell"/>
</dbReference>
<feature type="compositionally biased region" description="Basic residues" evidence="7">
    <location>
        <begin position="121"/>
        <end position="130"/>
    </location>
</feature>
<dbReference type="SUPFAM" id="SSF52540">
    <property type="entry name" value="P-loop containing nucleoside triphosphate hydrolases"/>
    <property type="match status" value="1"/>
</dbReference>
<feature type="domain" description="ABC transporter" evidence="9">
    <location>
        <begin position="5"/>
        <end position="311"/>
    </location>
</feature>
<dbReference type="EMBL" id="CP009110">
    <property type="protein sequence ID" value="AIJ26087.1"/>
    <property type="molecule type" value="Genomic_DNA"/>
</dbReference>
<name>A0A076N7W5_AMYME</name>
<dbReference type="InterPro" id="IPR025857">
    <property type="entry name" value="MacB_PCD"/>
</dbReference>
<feature type="transmembrane region" description="Helical" evidence="8">
    <location>
        <begin position="547"/>
        <end position="572"/>
    </location>
</feature>
<accession>A0A076N7W5</accession>
<feature type="transmembrane region" description="Helical" evidence="8">
    <location>
        <begin position="251"/>
        <end position="270"/>
    </location>
</feature>
<dbReference type="PANTHER" id="PTHR30572:SF4">
    <property type="entry name" value="ABC TRANSPORTER PERMEASE YTRF"/>
    <property type="match status" value="1"/>
</dbReference>
<evidence type="ECO:0000256" key="1">
    <source>
        <dbReference type="ARBA" id="ARBA00004651"/>
    </source>
</evidence>
<feature type="compositionally biased region" description="Gly residues" evidence="7">
    <location>
        <begin position="152"/>
        <end position="166"/>
    </location>
</feature>
<evidence type="ECO:0000256" key="6">
    <source>
        <dbReference type="ARBA" id="ARBA00038076"/>
    </source>
</evidence>
<evidence type="ECO:0000313" key="10">
    <source>
        <dbReference type="EMBL" id="AIJ26087.1"/>
    </source>
</evidence>
<feature type="compositionally biased region" description="Basic residues" evidence="7">
    <location>
        <begin position="215"/>
        <end position="225"/>
    </location>
</feature>
<proteinExistence type="inferred from homology"/>
<keyword evidence="2" id="KW-1003">Cell membrane</keyword>
<feature type="compositionally biased region" description="Low complexity" evidence="7">
    <location>
        <begin position="135"/>
        <end position="151"/>
    </location>
</feature>
<dbReference type="eggNOG" id="COG0577">
    <property type="taxonomic scope" value="Bacteria"/>
</dbReference>
<dbReference type="PROSITE" id="PS50893">
    <property type="entry name" value="ABC_TRANSPORTER_2"/>
    <property type="match status" value="1"/>
</dbReference>
<dbReference type="PATRIC" id="fig|1068978.7.peg.6434"/>
<dbReference type="InterPro" id="IPR003838">
    <property type="entry name" value="ABC3_permease_C"/>
</dbReference>
<comment type="subcellular location">
    <subcellularLocation>
        <location evidence="1">Cell membrane</location>
        <topology evidence="1">Multi-pass membrane protein</topology>
    </subcellularLocation>
</comment>
<dbReference type="AlphaFoldDB" id="A0A076N7W5"/>
<evidence type="ECO:0000256" key="5">
    <source>
        <dbReference type="ARBA" id="ARBA00023136"/>
    </source>
</evidence>
<evidence type="ECO:0000256" key="3">
    <source>
        <dbReference type="ARBA" id="ARBA00022692"/>
    </source>
</evidence>
<feature type="compositionally biased region" description="Basic residues" evidence="7">
    <location>
        <begin position="193"/>
        <end position="207"/>
    </location>
</feature>
<feature type="compositionally biased region" description="Basic residues" evidence="7">
    <location>
        <begin position="496"/>
        <end position="509"/>
    </location>
</feature>
<evidence type="ECO:0000256" key="4">
    <source>
        <dbReference type="ARBA" id="ARBA00022989"/>
    </source>
</evidence>
<feature type="compositionally biased region" description="Basic and acidic residues" evidence="7">
    <location>
        <begin position="440"/>
        <end position="449"/>
    </location>
</feature>
<reference evidence="10 11" key="1">
    <citation type="submission" date="2014-07" db="EMBL/GenBank/DDBJ databases">
        <title>Whole Genome Sequence of the Amycolatopsis methanolica 239.</title>
        <authorList>
            <person name="Tang B."/>
        </authorList>
    </citation>
    <scope>NUCLEOTIDE SEQUENCE [LARGE SCALE GENOMIC DNA]</scope>
    <source>
        <strain evidence="10 11">239</strain>
    </source>
</reference>
<dbReference type="eggNOG" id="COG1136">
    <property type="taxonomic scope" value="Bacteria"/>
</dbReference>
<evidence type="ECO:0000256" key="2">
    <source>
        <dbReference type="ARBA" id="ARBA00022475"/>
    </source>
</evidence>
<evidence type="ECO:0000256" key="8">
    <source>
        <dbReference type="SAM" id="Phobius"/>
    </source>
</evidence>
<keyword evidence="3 8" id="KW-0812">Transmembrane</keyword>
<keyword evidence="10" id="KW-0067">ATP-binding</keyword>
<keyword evidence="11" id="KW-1185">Reference proteome</keyword>
<evidence type="ECO:0000259" key="9">
    <source>
        <dbReference type="PROSITE" id="PS50893"/>
    </source>
</evidence>
<dbReference type="InterPro" id="IPR050250">
    <property type="entry name" value="Macrolide_Exporter_MacB"/>
</dbReference>
<feature type="region of interest" description="Disordered" evidence="7">
    <location>
        <begin position="121"/>
        <end position="228"/>
    </location>
</feature>
<keyword evidence="10" id="KW-0547">Nucleotide-binding</keyword>
<feature type="compositionally biased region" description="Basic residues" evidence="7">
    <location>
        <begin position="470"/>
        <end position="480"/>
    </location>
</feature>
<dbReference type="KEGG" id="amq:AMETH_5995"/>